<dbReference type="KEGG" id="tet:TTHERM_00577290"/>
<evidence type="ECO:0000256" key="4">
    <source>
        <dbReference type="SAM" id="MobiDB-lite"/>
    </source>
</evidence>
<proteinExistence type="predicted"/>
<dbReference type="Gene3D" id="3.30.40.10">
    <property type="entry name" value="Zinc/RING finger domain, C3HC4 (zinc finger)"/>
    <property type="match status" value="1"/>
</dbReference>
<evidence type="ECO:0000256" key="3">
    <source>
        <dbReference type="ARBA" id="ARBA00022833"/>
    </source>
</evidence>
<name>Q22UX4_TETTS</name>
<keyword evidence="2" id="KW-0863">Zinc-finger</keyword>
<dbReference type="GeneID" id="7834636"/>
<sequence length="392" mass="45700">MSSSGSKNNPDFTFQCSPDIVKSYGQQIAIFDKANEEDAQEFSHTERKIQQLIKKNKNELSYDSKSGTDEINKNLNTAQQQLSEAPQSINPFLKTEESKTSRDRRPSIKSLVPYYKNSHSIQNYLRMLELKTVKGDLISVESQNSEDECKQYAKQQIINMQRIGSAITKSDIESNIITKNNNQDQNSNYYCSEFSDNQTDFDQIFKLQYSIICRICKKQGFKTEDKDHQIINPCSCQAPNYWVHNACLEDEIRQNIQNILENPNQSICCKMCSTPYSLSLFKYRNWSRYRELLPCFLFLLSMVGLMLYFFVQLILEVTQQSISISSALINFYIVVFIIIICMVIIYISLKMLEQVKLKINRYQKSFQTEQEEQNQETLTIIKYLKQTNGQFL</sequence>
<feature type="region of interest" description="Disordered" evidence="4">
    <location>
        <begin position="80"/>
        <end position="105"/>
    </location>
</feature>
<keyword evidence="5" id="KW-1133">Transmembrane helix</keyword>
<dbReference type="SMART" id="SM00744">
    <property type="entry name" value="RINGv"/>
    <property type="match status" value="1"/>
</dbReference>
<evidence type="ECO:0000256" key="5">
    <source>
        <dbReference type="SAM" id="Phobius"/>
    </source>
</evidence>
<dbReference type="SUPFAM" id="SSF57850">
    <property type="entry name" value="RING/U-box"/>
    <property type="match status" value="1"/>
</dbReference>
<dbReference type="AlphaFoldDB" id="Q22UX4"/>
<protein>
    <submittedName>
        <fullName evidence="7">RING-variant domain protein</fullName>
    </submittedName>
</protein>
<dbReference type="HOGENOM" id="CLU_704944_0_0_1"/>
<feature type="compositionally biased region" description="Basic and acidic residues" evidence="4">
    <location>
        <begin position="94"/>
        <end position="105"/>
    </location>
</feature>
<dbReference type="InterPro" id="IPR013083">
    <property type="entry name" value="Znf_RING/FYVE/PHD"/>
</dbReference>
<keyword evidence="8" id="KW-1185">Reference proteome</keyword>
<dbReference type="Pfam" id="PF12906">
    <property type="entry name" value="RINGv"/>
    <property type="match status" value="1"/>
</dbReference>
<dbReference type="InterPro" id="IPR011016">
    <property type="entry name" value="Znf_RING-CH"/>
</dbReference>
<feature type="transmembrane region" description="Helical" evidence="5">
    <location>
        <begin position="327"/>
        <end position="349"/>
    </location>
</feature>
<dbReference type="GO" id="GO:0008270">
    <property type="term" value="F:zinc ion binding"/>
    <property type="evidence" value="ECO:0007669"/>
    <property type="project" value="UniProtKB-KW"/>
</dbReference>
<gene>
    <name evidence="7" type="ORF">TTHERM_00577290</name>
</gene>
<keyword evidence="5" id="KW-0472">Membrane</keyword>
<dbReference type="PROSITE" id="PS51292">
    <property type="entry name" value="ZF_RING_CH"/>
    <property type="match status" value="1"/>
</dbReference>
<evidence type="ECO:0000259" key="6">
    <source>
        <dbReference type="PROSITE" id="PS51292"/>
    </source>
</evidence>
<feature type="domain" description="RING-CH-type" evidence="6">
    <location>
        <begin position="205"/>
        <end position="279"/>
    </location>
</feature>
<accession>Q22UX4</accession>
<feature type="compositionally biased region" description="Polar residues" evidence="4">
    <location>
        <begin position="80"/>
        <end position="90"/>
    </location>
</feature>
<keyword evidence="3" id="KW-0862">Zinc</keyword>
<evidence type="ECO:0000313" key="7">
    <source>
        <dbReference type="EMBL" id="EAR89174.1"/>
    </source>
</evidence>
<organism evidence="7 8">
    <name type="scientific">Tetrahymena thermophila (strain SB210)</name>
    <dbReference type="NCBI Taxonomy" id="312017"/>
    <lineage>
        <taxon>Eukaryota</taxon>
        <taxon>Sar</taxon>
        <taxon>Alveolata</taxon>
        <taxon>Ciliophora</taxon>
        <taxon>Intramacronucleata</taxon>
        <taxon>Oligohymenophorea</taxon>
        <taxon>Hymenostomatida</taxon>
        <taxon>Tetrahymenina</taxon>
        <taxon>Tetrahymenidae</taxon>
        <taxon>Tetrahymena</taxon>
    </lineage>
</organism>
<dbReference type="InParanoid" id="Q22UX4"/>
<evidence type="ECO:0000256" key="2">
    <source>
        <dbReference type="ARBA" id="ARBA00022771"/>
    </source>
</evidence>
<keyword evidence="5" id="KW-0812">Transmembrane</keyword>
<feature type="transmembrane region" description="Helical" evidence="5">
    <location>
        <begin position="292"/>
        <end position="315"/>
    </location>
</feature>
<evidence type="ECO:0000256" key="1">
    <source>
        <dbReference type="ARBA" id="ARBA00022723"/>
    </source>
</evidence>
<reference evidence="8" key="1">
    <citation type="journal article" date="2006" name="PLoS Biol.">
        <title>Macronuclear genome sequence of the ciliate Tetrahymena thermophila, a model eukaryote.</title>
        <authorList>
            <person name="Eisen J.A."/>
            <person name="Coyne R.S."/>
            <person name="Wu M."/>
            <person name="Wu D."/>
            <person name="Thiagarajan M."/>
            <person name="Wortman J.R."/>
            <person name="Badger J.H."/>
            <person name="Ren Q."/>
            <person name="Amedeo P."/>
            <person name="Jones K.M."/>
            <person name="Tallon L.J."/>
            <person name="Delcher A.L."/>
            <person name="Salzberg S.L."/>
            <person name="Silva J.C."/>
            <person name="Haas B.J."/>
            <person name="Majoros W.H."/>
            <person name="Farzad M."/>
            <person name="Carlton J.M."/>
            <person name="Smith R.K. Jr."/>
            <person name="Garg J."/>
            <person name="Pearlman R.E."/>
            <person name="Karrer K.M."/>
            <person name="Sun L."/>
            <person name="Manning G."/>
            <person name="Elde N.C."/>
            <person name="Turkewitz A.P."/>
            <person name="Asai D.J."/>
            <person name="Wilkes D.E."/>
            <person name="Wang Y."/>
            <person name="Cai H."/>
            <person name="Collins K."/>
            <person name="Stewart B.A."/>
            <person name="Lee S.R."/>
            <person name="Wilamowska K."/>
            <person name="Weinberg Z."/>
            <person name="Ruzzo W.L."/>
            <person name="Wloga D."/>
            <person name="Gaertig J."/>
            <person name="Frankel J."/>
            <person name="Tsao C.-C."/>
            <person name="Gorovsky M.A."/>
            <person name="Keeling P.J."/>
            <person name="Waller R.F."/>
            <person name="Patron N.J."/>
            <person name="Cherry J.M."/>
            <person name="Stover N.A."/>
            <person name="Krieger C.J."/>
            <person name="del Toro C."/>
            <person name="Ryder H.F."/>
            <person name="Williamson S.C."/>
            <person name="Barbeau R.A."/>
            <person name="Hamilton E.P."/>
            <person name="Orias E."/>
        </authorList>
    </citation>
    <scope>NUCLEOTIDE SEQUENCE [LARGE SCALE GENOMIC DNA]</scope>
    <source>
        <strain evidence="8">SB210</strain>
    </source>
</reference>
<dbReference type="EMBL" id="GG662798">
    <property type="protein sequence ID" value="EAR89174.1"/>
    <property type="molecule type" value="Genomic_DNA"/>
</dbReference>
<dbReference type="RefSeq" id="XP_001009419.1">
    <property type="nucleotide sequence ID" value="XM_001009419.3"/>
</dbReference>
<keyword evidence="1" id="KW-0479">Metal-binding</keyword>
<evidence type="ECO:0000313" key="8">
    <source>
        <dbReference type="Proteomes" id="UP000009168"/>
    </source>
</evidence>
<dbReference type="Proteomes" id="UP000009168">
    <property type="component" value="Unassembled WGS sequence"/>
</dbReference>